<comment type="caution">
    <text evidence="2">The sequence shown here is derived from an EMBL/GenBank/DDBJ whole genome shotgun (WGS) entry which is preliminary data.</text>
</comment>
<proteinExistence type="predicted"/>
<dbReference type="RefSeq" id="WP_185664553.1">
    <property type="nucleotide sequence ID" value="NZ_JACLAW010000008.1"/>
</dbReference>
<evidence type="ECO:0000313" key="2">
    <source>
        <dbReference type="EMBL" id="MBC2666260.1"/>
    </source>
</evidence>
<accession>A0A7X1FSP0</accession>
<protein>
    <recommendedName>
        <fullName evidence="4">UrcA family protein</fullName>
    </recommendedName>
</protein>
<organism evidence="2 3">
    <name type="scientific">Novosphingobium flavum</name>
    <dbReference type="NCBI Taxonomy" id="1778672"/>
    <lineage>
        <taxon>Bacteria</taxon>
        <taxon>Pseudomonadati</taxon>
        <taxon>Pseudomonadota</taxon>
        <taxon>Alphaproteobacteria</taxon>
        <taxon>Sphingomonadales</taxon>
        <taxon>Sphingomonadaceae</taxon>
        <taxon>Novosphingobium</taxon>
    </lineage>
</organism>
<feature type="signal peptide" evidence="1">
    <location>
        <begin position="1"/>
        <end position="24"/>
    </location>
</feature>
<feature type="chain" id="PRO_5030526168" description="UrcA family protein" evidence="1">
    <location>
        <begin position="25"/>
        <end position="132"/>
    </location>
</feature>
<keyword evidence="1" id="KW-0732">Signal</keyword>
<evidence type="ECO:0000256" key="1">
    <source>
        <dbReference type="SAM" id="SignalP"/>
    </source>
</evidence>
<keyword evidence="3" id="KW-1185">Reference proteome</keyword>
<gene>
    <name evidence="2" type="ORF">H7F51_12095</name>
</gene>
<reference evidence="2 3" key="1">
    <citation type="submission" date="2020-08" db="EMBL/GenBank/DDBJ databases">
        <title>The genome sequence of type strain Novosphingobium flavum NBRC 111647.</title>
        <authorList>
            <person name="Liu Y."/>
        </authorList>
    </citation>
    <scope>NUCLEOTIDE SEQUENCE [LARGE SCALE GENOMIC DNA]</scope>
    <source>
        <strain evidence="2 3">NBRC 111647</strain>
    </source>
</reference>
<evidence type="ECO:0000313" key="3">
    <source>
        <dbReference type="Proteomes" id="UP000566813"/>
    </source>
</evidence>
<sequence length="132" mass="13870">MRITVIAASIAALALAAPSDTALAEITAVAPRVSAHAVTGPDALGRYTLRVSIADLDPASDAGWLTMDRRVTMGTALLCDAAQSGPRYPGFHDSVQRNCLAETRAAAQAEMTRARALARSGQPMAWLDLPLR</sequence>
<dbReference type="Proteomes" id="UP000566813">
    <property type="component" value="Unassembled WGS sequence"/>
</dbReference>
<dbReference type="EMBL" id="JACLAW010000008">
    <property type="protein sequence ID" value="MBC2666260.1"/>
    <property type="molecule type" value="Genomic_DNA"/>
</dbReference>
<evidence type="ECO:0008006" key="4">
    <source>
        <dbReference type="Google" id="ProtNLM"/>
    </source>
</evidence>
<dbReference type="AlphaFoldDB" id="A0A7X1FSP0"/>
<name>A0A7X1FSP0_9SPHN</name>